<evidence type="ECO:0000313" key="2">
    <source>
        <dbReference type="EMBL" id="KAG1806188.1"/>
    </source>
</evidence>
<keyword evidence="3" id="KW-1185">Reference proteome</keyword>
<protein>
    <submittedName>
        <fullName evidence="2">Uncharacterized protein</fullName>
    </submittedName>
</protein>
<feature type="non-terminal residue" evidence="2">
    <location>
        <position position="59"/>
    </location>
</feature>
<sequence>FVLNIFGGLLVGFTFFQANDSLQGTQNKLFSIFLALVLCVPLTHQIMAVYIDIRTVYKI</sequence>
<dbReference type="Proteomes" id="UP000807769">
    <property type="component" value="Unassembled WGS sequence"/>
</dbReference>
<evidence type="ECO:0000256" key="1">
    <source>
        <dbReference type="SAM" id="Phobius"/>
    </source>
</evidence>
<comment type="caution">
    <text evidence="2">The sequence shown here is derived from an EMBL/GenBank/DDBJ whole genome shotgun (WGS) entry which is preliminary data.</text>
</comment>
<dbReference type="OrthoDB" id="2626898at2759"/>
<feature type="non-terminal residue" evidence="2">
    <location>
        <position position="1"/>
    </location>
</feature>
<name>A0A9P7DYD4_9AGAM</name>
<dbReference type="EMBL" id="JABBWG010000047">
    <property type="protein sequence ID" value="KAG1806188.1"/>
    <property type="molecule type" value="Genomic_DNA"/>
</dbReference>
<dbReference type="AlphaFoldDB" id="A0A9P7DYD4"/>
<organism evidence="2 3">
    <name type="scientific">Suillus subaureus</name>
    <dbReference type="NCBI Taxonomy" id="48587"/>
    <lineage>
        <taxon>Eukaryota</taxon>
        <taxon>Fungi</taxon>
        <taxon>Dikarya</taxon>
        <taxon>Basidiomycota</taxon>
        <taxon>Agaricomycotina</taxon>
        <taxon>Agaricomycetes</taxon>
        <taxon>Agaricomycetidae</taxon>
        <taxon>Boletales</taxon>
        <taxon>Suillineae</taxon>
        <taxon>Suillaceae</taxon>
        <taxon>Suillus</taxon>
    </lineage>
</organism>
<accession>A0A9P7DYD4</accession>
<dbReference type="GeneID" id="64623710"/>
<feature type="transmembrane region" description="Helical" evidence="1">
    <location>
        <begin position="29"/>
        <end position="51"/>
    </location>
</feature>
<dbReference type="RefSeq" id="XP_041187697.1">
    <property type="nucleotide sequence ID" value="XM_041329693.1"/>
</dbReference>
<proteinExistence type="predicted"/>
<gene>
    <name evidence="2" type="ORF">BJ212DRAFT_1248984</name>
</gene>
<keyword evidence="1" id="KW-0472">Membrane</keyword>
<evidence type="ECO:0000313" key="3">
    <source>
        <dbReference type="Proteomes" id="UP000807769"/>
    </source>
</evidence>
<keyword evidence="1" id="KW-1133">Transmembrane helix</keyword>
<keyword evidence="1" id="KW-0812">Transmembrane</keyword>
<reference evidence="2" key="1">
    <citation type="journal article" date="2020" name="New Phytol.">
        <title>Comparative genomics reveals dynamic genome evolution in host specialist ectomycorrhizal fungi.</title>
        <authorList>
            <person name="Lofgren L.A."/>
            <person name="Nguyen N.H."/>
            <person name="Vilgalys R."/>
            <person name="Ruytinx J."/>
            <person name="Liao H.L."/>
            <person name="Branco S."/>
            <person name="Kuo A."/>
            <person name="LaButti K."/>
            <person name="Lipzen A."/>
            <person name="Andreopoulos W."/>
            <person name="Pangilinan J."/>
            <person name="Riley R."/>
            <person name="Hundley H."/>
            <person name="Na H."/>
            <person name="Barry K."/>
            <person name="Grigoriev I.V."/>
            <person name="Stajich J.E."/>
            <person name="Kennedy P.G."/>
        </authorList>
    </citation>
    <scope>NUCLEOTIDE SEQUENCE</scope>
    <source>
        <strain evidence="2">MN1</strain>
    </source>
</reference>